<comment type="caution">
    <text evidence="1">The sequence shown here is derived from an EMBL/GenBank/DDBJ whole genome shotgun (WGS) entry which is preliminary data.</text>
</comment>
<organism evidence="1 2">
    <name type="scientific">Pleodorina starrii</name>
    <dbReference type="NCBI Taxonomy" id="330485"/>
    <lineage>
        <taxon>Eukaryota</taxon>
        <taxon>Viridiplantae</taxon>
        <taxon>Chlorophyta</taxon>
        <taxon>core chlorophytes</taxon>
        <taxon>Chlorophyceae</taxon>
        <taxon>CS clade</taxon>
        <taxon>Chlamydomonadales</taxon>
        <taxon>Volvocaceae</taxon>
        <taxon>Pleodorina</taxon>
    </lineage>
</organism>
<name>A0A9W6BUF5_9CHLO</name>
<protein>
    <submittedName>
        <fullName evidence="1">Uncharacterized protein</fullName>
    </submittedName>
</protein>
<gene>
    <name evidence="1" type="primary">PLEST010991</name>
    <name evidence="1" type="ORF">PLESTB_001353400</name>
</gene>
<reference evidence="1 2" key="1">
    <citation type="journal article" date="2023" name="Commun. Biol.">
        <title>Reorganization of the ancestral sex-determining regions during the evolution of trioecy in Pleodorina starrii.</title>
        <authorList>
            <person name="Takahashi K."/>
            <person name="Suzuki S."/>
            <person name="Kawai-Toyooka H."/>
            <person name="Yamamoto K."/>
            <person name="Hamaji T."/>
            <person name="Ootsuki R."/>
            <person name="Yamaguchi H."/>
            <person name="Kawachi M."/>
            <person name="Higashiyama T."/>
            <person name="Nozaki H."/>
        </authorList>
    </citation>
    <scope>NUCLEOTIDE SEQUENCE [LARGE SCALE GENOMIC DNA]</scope>
    <source>
        <strain evidence="1 2">NIES-4479</strain>
    </source>
</reference>
<dbReference type="Proteomes" id="UP001165080">
    <property type="component" value="Unassembled WGS sequence"/>
</dbReference>
<proteinExistence type="predicted"/>
<dbReference type="EMBL" id="BRXU01000022">
    <property type="protein sequence ID" value="GLC58388.1"/>
    <property type="molecule type" value="Genomic_DNA"/>
</dbReference>
<sequence length="259" mass="28802">MYVDMATTYTGPDFSDLDSYLAIGYGNCPLKYDDSGFLSQPVSDVELEIFAIPPPNGQVDMPFRRLKQVDREPLTMALHIVYPEFFREKPGIEDVRDGSTGRSGAILRTAPQGQLTPSGTGQLTPLIDMVKLREQCAVFLLETRERAELLFEAVTCQAVQSTPRAFSPRSGRISLGTPCGVVDSISEYVRLTQLAATMVPGSSVEVERTFSVMSYIKNKQRNRLPQPHLSACIRRKLQEWYDDRCAATTWPDVANRGAA</sequence>
<evidence type="ECO:0000313" key="2">
    <source>
        <dbReference type="Proteomes" id="UP001165080"/>
    </source>
</evidence>
<keyword evidence="2" id="KW-1185">Reference proteome</keyword>
<evidence type="ECO:0000313" key="1">
    <source>
        <dbReference type="EMBL" id="GLC58388.1"/>
    </source>
</evidence>
<dbReference type="AlphaFoldDB" id="A0A9W6BUF5"/>
<accession>A0A9W6BUF5</accession>